<accession>A0A514BT65</accession>
<dbReference type="InterPro" id="IPR005572">
    <property type="entry name" value="Anti-sigma_E_RseA_N"/>
</dbReference>
<feature type="domain" description="Anti sigma-E protein RseA N-terminal" evidence="2">
    <location>
        <begin position="36"/>
        <end position="111"/>
    </location>
</feature>
<dbReference type="OrthoDB" id="5298512at2"/>
<dbReference type="GO" id="GO:0016989">
    <property type="term" value="F:sigma factor antagonist activity"/>
    <property type="evidence" value="ECO:0007669"/>
    <property type="project" value="InterPro"/>
</dbReference>
<dbReference type="PANTHER" id="PTHR38104:SF1">
    <property type="entry name" value="ANTI-SIGMA-E FACTOR RSEA"/>
    <property type="match status" value="1"/>
</dbReference>
<dbReference type="KEGG" id="lyj:FKV23_10740"/>
<evidence type="ECO:0000313" key="4">
    <source>
        <dbReference type="Proteomes" id="UP000317199"/>
    </source>
</evidence>
<dbReference type="SUPFAM" id="SSF89069">
    <property type="entry name" value="N-terminal, cytoplasmic domain of anti-sigmaE factor RseA"/>
    <property type="match status" value="1"/>
</dbReference>
<dbReference type="Gene3D" id="1.10.10.880">
    <property type="entry name" value="Anti sigma-E protein RseA, N-terminal domain"/>
    <property type="match status" value="1"/>
</dbReference>
<dbReference type="PANTHER" id="PTHR38104">
    <property type="match status" value="1"/>
</dbReference>
<feature type="compositionally biased region" description="Basic and acidic residues" evidence="1">
    <location>
        <begin position="320"/>
        <end position="330"/>
    </location>
</feature>
<dbReference type="InterPro" id="IPR052383">
    <property type="entry name" value="Anti-sigma-E_RseA-like"/>
</dbReference>
<reference evidence="3 4" key="1">
    <citation type="submission" date="2019-06" db="EMBL/GenBank/DDBJ databases">
        <title>Lysobacter alkalisoli sp. nov. isolated from saline-alkali soil.</title>
        <authorList>
            <person name="Sun J.-Q."/>
            <person name="Xu L."/>
        </authorList>
    </citation>
    <scope>NUCLEOTIDE SEQUENCE [LARGE SCALE GENOMIC DNA]</scope>
    <source>
        <strain evidence="3 4">SJ-36</strain>
    </source>
</reference>
<feature type="region of interest" description="Disordered" evidence="1">
    <location>
        <begin position="210"/>
        <end position="244"/>
    </location>
</feature>
<dbReference type="Proteomes" id="UP000317199">
    <property type="component" value="Chromosome"/>
</dbReference>
<dbReference type="InterPro" id="IPR036147">
    <property type="entry name" value="Anti-sigma_E_RseA_N_sf"/>
</dbReference>
<evidence type="ECO:0000256" key="1">
    <source>
        <dbReference type="SAM" id="MobiDB-lite"/>
    </source>
</evidence>
<evidence type="ECO:0000259" key="2">
    <source>
        <dbReference type="Pfam" id="PF03872"/>
    </source>
</evidence>
<evidence type="ECO:0000313" key="3">
    <source>
        <dbReference type="EMBL" id="QDH70505.1"/>
    </source>
</evidence>
<sequence length="341" mass="35517">MKGCVRCWTPLPSANVLTDMQTNPPLNSSSPSRDDRETLCALFDGELDAAAARFAHRRLEHDLQWREACGRWQLAGDVLRRQASGVAPMGFADRIARALKAEADEAAHPAVASAGGAMRSTALRRRWIPGAALAASVAVAALLVTRPADNPDATPTSLTTVSGSEALPVMPEQTGQASVEALLADSAETATPPGDPVPVEVAVAAAATAVAAADPARRSSERASRNQVSRRTPRGSEASAPMTTAEDLAAPIVEAVASLPVPENAANPFAAAAVAGDADAAESRPWPRAVLPGYGERSGYSVGYGQMEPVSPSFYPFEPRTSEPEIRPPTDESSAATPPER</sequence>
<keyword evidence="4" id="KW-1185">Reference proteome</keyword>
<dbReference type="CDD" id="cd16328">
    <property type="entry name" value="RseA_N"/>
    <property type="match status" value="1"/>
</dbReference>
<proteinExistence type="predicted"/>
<feature type="region of interest" description="Disordered" evidence="1">
    <location>
        <begin position="313"/>
        <end position="341"/>
    </location>
</feature>
<dbReference type="EMBL" id="CP041242">
    <property type="protein sequence ID" value="QDH70505.1"/>
    <property type="molecule type" value="Genomic_DNA"/>
</dbReference>
<name>A0A514BT65_9GAMM</name>
<organism evidence="3 4">
    <name type="scientific">Marilutibacter alkalisoli</name>
    <dbReference type="NCBI Taxonomy" id="2591633"/>
    <lineage>
        <taxon>Bacteria</taxon>
        <taxon>Pseudomonadati</taxon>
        <taxon>Pseudomonadota</taxon>
        <taxon>Gammaproteobacteria</taxon>
        <taxon>Lysobacterales</taxon>
        <taxon>Lysobacteraceae</taxon>
        <taxon>Marilutibacter</taxon>
    </lineage>
</organism>
<feature type="compositionally biased region" description="Polar residues" evidence="1">
    <location>
        <begin position="331"/>
        <end position="341"/>
    </location>
</feature>
<protein>
    <recommendedName>
        <fullName evidence="2">Anti sigma-E protein RseA N-terminal domain-containing protein</fullName>
    </recommendedName>
</protein>
<gene>
    <name evidence="3" type="ORF">FKV23_10740</name>
</gene>
<dbReference type="Pfam" id="PF03872">
    <property type="entry name" value="RseA_N"/>
    <property type="match status" value="1"/>
</dbReference>
<dbReference type="AlphaFoldDB" id="A0A514BT65"/>
<feature type="compositionally biased region" description="Basic and acidic residues" evidence="1">
    <location>
        <begin position="215"/>
        <end position="224"/>
    </location>
</feature>